<dbReference type="AlphaFoldDB" id="A0A452IPW6"/>
<feature type="transmembrane region" description="Helical" evidence="5">
    <location>
        <begin position="107"/>
        <end position="128"/>
    </location>
</feature>
<name>A0A452IPW6_9SAUR</name>
<dbReference type="GO" id="GO:0046323">
    <property type="term" value="P:D-glucose import"/>
    <property type="evidence" value="ECO:0007669"/>
    <property type="project" value="TreeGrafter"/>
</dbReference>
<evidence type="ECO:0000313" key="8">
    <source>
        <dbReference type="Proteomes" id="UP000291020"/>
    </source>
</evidence>
<feature type="transmembrane region" description="Helical" evidence="5">
    <location>
        <begin position="47"/>
        <end position="69"/>
    </location>
</feature>
<evidence type="ECO:0000313" key="7">
    <source>
        <dbReference type="Ensembl" id="ENSGAGP00000030149.1"/>
    </source>
</evidence>
<keyword evidence="2 5" id="KW-0812">Transmembrane</keyword>
<evidence type="ECO:0000256" key="3">
    <source>
        <dbReference type="ARBA" id="ARBA00022989"/>
    </source>
</evidence>
<dbReference type="PANTHER" id="PTHR23503">
    <property type="entry name" value="SOLUTE CARRIER FAMILY 2"/>
    <property type="match status" value="1"/>
</dbReference>
<proteinExistence type="predicted"/>
<dbReference type="PROSITE" id="PS00216">
    <property type="entry name" value="SUGAR_TRANSPORT_1"/>
    <property type="match status" value="1"/>
</dbReference>
<dbReference type="Pfam" id="PF00083">
    <property type="entry name" value="Sugar_tr"/>
    <property type="match status" value="1"/>
</dbReference>
<dbReference type="Ensembl" id="ENSGAGT00000034227.1">
    <property type="protein sequence ID" value="ENSGAGP00000030149.1"/>
    <property type="gene ID" value="ENSGAGG00000021750.1"/>
</dbReference>
<evidence type="ECO:0000259" key="6">
    <source>
        <dbReference type="PROSITE" id="PS50850"/>
    </source>
</evidence>
<dbReference type="InterPro" id="IPR005828">
    <property type="entry name" value="MFS_sugar_transport-like"/>
</dbReference>
<reference evidence="7" key="2">
    <citation type="submission" date="2025-08" db="UniProtKB">
        <authorList>
            <consortium name="Ensembl"/>
        </authorList>
    </citation>
    <scope>IDENTIFICATION</scope>
</reference>
<dbReference type="PRINTS" id="PR00171">
    <property type="entry name" value="SUGRTRNSPORT"/>
</dbReference>
<evidence type="ECO:0000256" key="5">
    <source>
        <dbReference type="SAM" id="Phobius"/>
    </source>
</evidence>
<feature type="transmembrane region" description="Helical" evidence="5">
    <location>
        <begin position="81"/>
        <end position="101"/>
    </location>
</feature>
<dbReference type="PANTHER" id="PTHR23503:SF99">
    <property type="entry name" value="SOLUTE CARRIER FAMILY 2, FACILITATED GLUCOSE TRANSPORTER MEMBER 3"/>
    <property type="match status" value="1"/>
</dbReference>
<evidence type="ECO:0000256" key="2">
    <source>
        <dbReference type="ARBA" id="ARBA00022692"/>
    </source>
</evidence>
<dbReference type="STRING" id="38772.ENSGAGP00000030149"/>
<dbReference type="GO" id="GO:0055056">
    <property type="term" value="F:D-glucose transmembrane transporter activity"/>
    <property type="evidence" value="ECO:0007669"/>
    <property type="project" value="TreeGrafter"/>
</dbReference>
<dbReference type="InterPro" id="IPR003663">
    <property type="entry name" value="Sugar/inositol_transpt"/>
</dbReference>
<reference evidence="8" key="1">
    <citation type="journal article" date="2017" name="PLoS ONE">
        <title>The Agassiz's desert tortoise genome provides a resource for the conservation of a threatened species.</title>
        <authorList>
            <person name="Tollis M."/>
            <person name="DeNardo D.F."/>
            <person name="Cornelius J.A."/>
            <person name="Dolby G.A."/>
            <person name="Edwards T."/>
            <person name="Henen B.T."/>
            <person name="Karl A.E."/>
            <person name="Murphy R.W."/>
            <person name="Kusumi K."/>
        </authorList>
    </citation>
    <scope>NUCLEOTIDE SEQUENCE [LARGE SCALE GENOMIC DNA]</scope>
</reference>
<keyword evidence="4 5" id="KW-0472">Membrane</keyword>
<keyword evidence="3 5" id="KW-1133">Transmembrane helix</keyword>
<evidence type="ECO:0000256" key="4">
    <source>
        <dbReference type="ARBA" id="ARBA00023136"/>
    </source>
</evidence>
<dbReference type="Proteomes" id="UP000291020">
    <property type="component" value="Unassembled WGS sequence"/>
</dbReference>
<comment type="subcellular location">
    <subcellularLocation>
        <location evidence="1">Membrane</location>
        <topology evidence="1">Multi-pass membrane protein</topology>
    </subcellularLocation>
</comment>
<organism evidence="7 8">
    <name type="scientific">Gopherus agassizii</name>
    <name type="common">Agassiz's desert tortoise</name>
    <dbReference type="NCBI Taxonomy" id="38772"/>
    <lineage>
        <taxon>Eukaryota</taxon>
        <taxon>Metazoa</taxon>
        <taxon>Chordata</taxon>
        <taxon>Craniata</taxon>
        <taxon>Vertebrata</taxon>
        <taxon>Euteleostomi</taxon>
        <taxon>Archelosauria</taxon>
        <taxon>Testudinata</taxon>
        <taxon>Testudines</taxon>
        <taxon>Cryptodira</taxon>
        <taxon>Durocryptodira</taxon>
        <taxon>Testudinoidea</taxon>
        <taxon>Testudinidae</taxon>
        <taxon>Gopherus</taxon>
    </lineage>
</organism>
<dbReference type="InterPro" id="IPR020846">
    <property type="entry name" value="MFS_dom"/>
</dbReference>
<accession>A0A452IPW6</accession>
<dbReference type="GO" id="GO:0005886">
    <property type="term" value="C:plasma membrane"/>
    <property type="evidence" value="ECO:0007669"/>
    <property type="project" value="TreeGrafter"/>
</dbReference>
<sequence length="171" mass="18787">MALVLGSLQIGYHTGNINASQMVIEEFFNQTWKEQFQEPMSLHALTMLWSFTVSTLVLGATVSALTVGIVADHYGRRNSILIANSLYIMAVAFMGVSKIAGSLEALIVGRFLIGLFCGLNMTLIPLYIQEISPTRVHGAFSTMNQLSQTVGIFIGQVKSWPWTRITTIIST</sequence>
<dbReference type="PROSITE" id="PS50850">
    <property type="entry name" value="MFS"/>
    <property type="match status" value="1"/>
</dbReference>
<protein>
    <recommendedName>
        <fullName evidence="6">Major facilitator superfamily (MFS) profile domain-containing protein</fullName>
    </recommendedName>
</protein>
<dbReference type="GO" id="GO:0070837">
    <property type="term" value="P:dehydroascorbic acid transport"/>
    <property type="evidence" value="ECO:0007669"/>
    <property type="project" value="TreeGrafter"/>
</dbReference>
<reference evidence="7" key="3">
    <citation type="submission" date="2025-09" db="UniProtKB">
        <authorList>
            <consortium name="Ensembl"/>
        </authorList>
    </citation>
    <scope>IDENTIFICATION</scope>
</reference>
<feature type="domain" description="Major facilitator superfamily (MFS) profile" evidence="6">
    <location>
        <begin position="1"/>
        <end position="171"/>
    </location>
</feature>
<dbReference type="InterPro" id="IPR036259">
    <property type="entry name" value="MFS_trans_sf"/>
</dbReference>
<dbReference type="InterPro" id="IPR005829">
    <property type="entry name" value="Sugar_transporter_CS"/>
</dbReference>
<keyword evidence="8" id="KW-1185">Reference proteome</keyword>
<evidence type="ECO:0000256" key="1">
    <source>
        <dbReference type="ARBA" id="ARBA00004141"/>
    </source>
</evidence>
<dbReference type="SUPFAM" id="SSF103473">
    <property type="entry name" value="MFS general substrate transporter"/>
    <property type="match status" value="1"/>
</dbReference>
<dbReference type="Gene3D" id="1.20.1250.20">
    <property type="entry name" value="MFS general substrate transporter like domains"/>
    <property type="match status" value="1"/>
</dbReference>
<dbReference type="InterPro" id="IPR045263">
    <property type="entry name" value="GLUT"/>
</dbReference>